<gene>
    <name evidence="2" type="ORF">GYA55_10575</name>
</gene>
<reference evidence="2 3" key="1">
    <citation type="journal article" date="2020" name="Biotechnol. Biofuels">
        <title>New insights from the biogas microbiome by comprehensive genome-resolved metagenomics of nearly 1600 species originating from multiple anaerobic digesters.</title>
        <authorList>
            <person name="Campanaro S."/>
            <person name="Treu L."/>
            <person name="Rodriguez-R L.M."/>
            <person name="Kovalovszki A."/>
            <person name="Ziels R.M."/>
            <person name="Maus I."/>
            <person name="Zhu X."/>
            <person name="Kougias P.G."/>
            <person name="Basile A."/>
            <person name="Luo G."/>
            <person name="Schluter A."/>
            <person name="Konstantinidis K.T."/>
            <person name="Angelidaki I."/>
        </authorList>
    </citation>
    <scope>NUCLEOTIDE SEQUENCE [LARGE SCALE GENOMIC DNA]</scope>
    <source>
        <strain evidence="2">AS27yjCOA_65</strain>
    </source>
</reference>
<name>A0A7X9IKD8_9DELT</name>
<organism evidence="2 3">
    <name type="scientific">SAR324 cluster bacterium</name>
    <dbReference type="NCBI Taxonomy" id="2024889"/>
    <lineage>
        <taxon>Bacteria</taxon>
        <taxon>Deltaproteobacteria</taxon>
        <taxon>SAR324 cluster</taxon>
    </lineage>
</organism>
<protein>
    <recommendedName>
        <fullName evidence="4">Replicative DNA helicase</fullName>
    </recommendedName>
</protein>
<comment type="caution">
    <text evidence="2">The sequence shown here is derived from an EMBL/GenBank/DDBJ whole genome shotgun (WGS) entry which is preliminary data.</text>
</comment>
<proteinExistence type="predicted"/>
<evidence type="ECO:0008006" key="4">
    <source>
        <dbReference type="Google" id="ProtNLM"/>
    </source>
</evidence>
<evidence type="ECO:0000313" key="3">
    <source>
        <dbReference type="Proteomes" id="UP000524246"/>
    </source>
</evidence>
<feature type="region of interest" description="Disordered" evidence="1">
    <location>
        <begin position="30"/>
        <end position="49"/>
    </location>
</feature>
<dbReference type="AlphaFoldDB" id="A0A7X9IKD8"/>
<dbReference type="Proteomes" id="UP000524246">
    <property type="component" value="Unassembled WGS sequence"/>
</dbReference>
<evidence type="ECO:0000256" key="1">
    <source>
        <dbReference type="SAM" id="MobiDB-lite"/>
    </source>
</evidence>
<dbReference type="EMBL" id="JAAZON010000480">
    <property type="protein sequence ID" value="NMC63595.1"/>
    <property type="molecule type" value="Genomic_DNA"/>
</dbReference>
<evidence type="ECO:0000313" key="2">
    <source>
        <dbReference type="EMBL" id="NMC63595.1"/>
    </source>
</evidence>
<accession>A0A7X9IKD8</accession>
<sequence length="49" mass="5558">KQRTGPTGTVRLAFMPEFTRFGILDERSDLDDLPETNIEFPEETGPDAF</sequence>
<feature type="non-terminal residue" evidence="2">
    <location>
        <position position="1"/>
    </location>
</feature>